<keyword evidence="1" id="KW-0812">Transmembrane</keyword>
<evidence type="ECO:0000313" key="2">
    <source>
        <dbReference type="EMBL" id="KRZ03464.1"/>
    </source>
</evidence>
<dbReference type="AlphaFoldDB" id="A0A0V1GYM5"/>
<keyword evidence="1" id="KW-1133">Transmembrane helix</keyword>
<organism evidence="2 3">
    <name type="scientific">Trichinella zimbabwensis</name>
    <dbReference type="NCBI Taxonomy" id="268475"/>
    <lineage>
        <taxon>Eukaryota</taxon>
        <taxon>Metazoa</taxon>
        <taxon>Ecdysozoa</taxon>
        <taxon>Nematoda</taxon>
        <taxon>Enoplea</taxon>
        <taxon>Dorylaimia</taxon>
        <taxon>Trichinellida</taxon>
        <taxon>Trichinellidae</taxon>
        <taxon>Trichinella</taxon>
    </lineage>
</organism>
<name>A0A0V1GYM5_9BILA</name>
<evidence type="ECO:0000256" key="1">
    <source>
        <dbReference type="SAM" id="Phobius"/>
    </source>
</evidence>
<accession>A0A0V1GYM5</accession>
<dbReference type="EMBL" id="JYDP01000192">
    <property type="protein sequence ID" value="KRZ03464.1"/>
    <property type="molecule type" value="Genomic_DNA"/>
</dbReference>
<keyword evidence="1" id="KW-0472">Membrane</keyword>
<proteinExistence type="predicted"/>
<comment type="caution">
    <text evidence="2">The sequence shown here is derived from an EMBL/GenBank/DDBJ whole genome shotgun (WGS) entry which is preliminary data.</text>
</comment>
<protein>
    <submittedName>
        <fullName evidence="2">Uncharacterized protein</fullName>
    </submittedName>
</protein>
<gene>
    <name evidence="2" type="ORF">T11_16198</name>
</gene>
<evidence type="ECO:0000313" key="3">
    <source>
        <dbReference type="Proteomes" id="UP000055024"/>
    </source>
</evidence>
<sequence length="58" mass="6850">MIQRFCKYLDKYAVMQRATSLGCFVVFGENFFVKFLGFFARNRSNAVEQKVLKRFNAN</sequence>
<keyword evidence="3" id="KW-1185">Reference proteome</keyword>
<dbReference type="Proteomes" id="UP000055024">
    <property type="component" value="Unassembled WGS sequence"/>
</dbReference>
<feature type="transmembrane region" description="Helical" evidence="1">
    <location>
        <begin position="21"/>
        <end position="40"/>
    </location>
</feature>
<reference evidence="2 3" key="1">
    <citation type="submission" date="2015-01" db="EMBL/GenBank/DDBJ databases">
        <title>Evolution of Trichinella species and genotypes.</title>
        <authorList>
            <person name="Korhonen P.K."/>
            <person name="Edoardo P."/>
            <person name="Giuseppe L.R."/>
            <person name="Gasser R.B."/>
        </authorList>
    </citation>
    <scope>NUCLEOTIDE SEQUENCE [LARGE SCALE GENOMIC DNA]</scope>
    <source>
        <strain evidence="2">ISS1029</strain>
    </source>
</reference>